<organism evidence="3 4">
    <name type="scientific">Camellia sinensis var. sinensis</name>
    <name type="common">China tea</name>
    <dbReference type="NCBI Taxonomy" id="542762"/>
    <lineage>
        <taxon>Eukaryota</taxon>
        <taxon>Viridiplantae</taxon>
        <taxon>Streptophyta</taxon>
        <taxon>Embryophyta</taxon>
        <taxon>Tracheophyta</taxon>
        <taxon>Spermatophyta</taxon>
        <taxon>Magnoliopsida</taxon>
        <taxon>eudicotyledons</taxon>
        <taxon>Gunneridae</taxon>
        <taxon>Pentapetalae</taxon>
        <taxon>asterids</taxon>
        <taxon>Ericales</taxon>
        <taxon>Theaceae</taxon>
        <taxon>Camellia</taxon>
    </lineage>
</organism>
<name>A0A4S4CWD1_CAMSN</name>
<dbReference type="InterPro" id="IPR011707">
    <property type="entry name" value="Cu-oxidase-like_N"/>
</dbReference>
<comment type="caution">
    <text evidence="3">The sequence shown here is derived from an EMBL/GenBank/DDBJ whole genome shotgun (WGS) entry which is preliminary data.</text>
</comment>
<evidence type="ECO:0000313" key="4">
    <source>
        <dbReference type="Proteomes" id="UP000306102"/>
    </source>
</evidence>
<dbReference type="InterPro" id="IPR045087">
    <property type="entry name" value="Cu-oxidase_fam"/>
</dbReference>
<reference evidence="3 4" key="1">
    <citation type="journal article" date="2018" name="Proc. Natl. Acad. Sci. U.S.A.">
        <title>Draft genome sequence of Camellia sinensis var. sinensis provides insights into the evolution of the tea genome and tea quality.</title>
        <authorList>
            <person name="Wei C."/>
            <person name="Yang H."/>
            <person name="Wang S."/>
            <person name="Zhao J."/>
            <person name="Liu C."/>
            <person name="Gao L."/>
            <person name="Xia E."/>
            <person name="Lu Y."/>
            <person name="Tai Y."/>
            <person name="She G."/>
            <person name="Sun J."/>
            <person name="Cao H."/>
            <person name="Tong W."/>
            <person name="Gao Q."/>
            <person name="Li Y."/>
            <person name="Deng W."/>
            <person name="Jiang X."/>
            <person name="Wang W."/>
            <person name="Chen Q."/>
            <person name="Zhang S."/>
            <person name="Li H."/>
            <person name="Wu J."/>
            <person name="Wang P."/>
            <person name="Li P."/>
            <person name="Shi C."/>
            <person name="Zheng F."/>
            <person name="Jian J."/>
            <person name="Huang B."/>
            <person name="Shan D."/>
            <person name="Shi M."/>
            <person name="Fang C."/>
            <person name="Yue Y."/>
            <person name="Li F."/>
            <person name="Li D."/>
            <person name="Wei S."/>
            <person name="Han B."/>
            <person name="Jiang C."/>
            <person name="Yin Y."/>
            <person name="Xia T."/>
            <person name="Zhang Z."/>
            <person name="Bennetzen J.L."/>
            <person name="Zhao S."/>
            <person name="Wan X."/>
        </authorList>
    </citation>
    <scope>NUCLEOTIDE SEQUENCE [LARGE SCALE GENOMIC DNA]</scope>
    <source>
        <strain evidence="4">cv. Shuchazao</strain>
        <tissue evidence="3">Leaf</tissue>
    </source>
</reference>
<dbReference type="AlphaFoldDB" id="A0A4S4CWD1"/>
<dbReference type="PANTHER" id="PTHR11709">
    <property type="entry name" value="MULTI-COPPER OXIDASE"/>
    <property type="match status" value="1"/>
</dbReference>
<sequence>MTQVITINGMFPGPLINATTNDMVHVNVFDNLDEPLLLTWNGIQQRLNSWQDGVSGTNSPIEPGKNWTYVFQVKDQIGSFIYFPSTNFQKAVGGCGPIRVNNRDVILVPFLNHKPNLIFSSGTGFTVMIRTLIQRKSIVGSCGGVLDGALMNGKGPYGHPE</sequence>
<accession>A0A4S4CWD1</accession>
<dbReference type="PANTHER" id="PTHR11709:SF311">
    <property type="entry name" value="MONOCOPPER OXIDASE-LIKE PROTEIN SKU5"/>
    <property type="match status" value="1"/>
</dbReference>
<dbReference type="GO" id="GO:0005507">
    <property type="term" value="F:copper ion binding"/>
    <property type="evidence" value="ECO:0007669"/>
    <property type="project" value="InterPro"/>
</dbReference>
<dbReference type="SUPFAM" id="SSF49503">
    <property type="entry name" value="Cupredoxins"/>
    <property type="match status" value="1"/>
</dbReference>
<gene>
    <name evidence="3" type="ORF">TEA_004455</name>
</gene>
<dbReference type="STRING" id="542762.A0A4S4CWD1"/>
<dbReference type="GO" id="GO:0005886">
    <property type="term" value="C:plasma membrane"/>
    <property type="evidence" value="ECO:0007669"/>
    <property type="project" value="TreeGrafter"/>
</dbReference>
<dbReference type="EMBL" id="SDRB02013773">
    <property type="protein sequence ID" value="THF94192.1"/>
    <property type="molecule type" value="Genomic_DNA"/>
</dbReference>
<dbReference type="InterPro" id="IPR008972">
    <property type="entry name" value="Cupredoxin"/>
</dbReference>
<comment type="similarity">
    <text evidence="1">Belongs to the multicopper oxidase family.</text>
</comment>
<feature type="domain" description="Plastocyanin-like" evidence="2">
    <location>
        <begin position="2"/>
        <end position="103"/>
    </location>
</feature>
<evidence type="ECO:0000313" key="3">
    <source>
        <dbReference type="EMBL" id="THF94192.1"/>
    </source>
</evidence>
<keyword evidence="4" id="KW-1185">Reference proteome</keyword>
<evidence type="ECO:0000256" key="1">
    <source>
        <dbReference type="ARBA" id="ARBA00010609"/>
    </source>
</evidence>
<dbReference type="Pfam" id="PF07732">
    <property type="entry name" value="Cu-oxidase_3"/>
    <property type="match status" value="1"/>
</dbReference>
<dbReference type="GO" id="GO:0016491">
    <property type="term" value="F:oxidoreductase activity"/>
    <property type="evidence" value="ECO:0007669"/>
    <property type="project" value="TreeGrafter"/>
</dbReference>
<proteinExistence type="inferred from homology"/>
<protein>
    <recommendedName>
        <fullName evidence="2">Plastocyanin-like domain-containing protein</fullName>
    </recommendedName>
</protein>
<dbReference type="Gene3D" id="2.60.40.420">
    <property type="entry name" value="Cupredoxins - blue copper proteins"/>
    <property type="match status" value="1"/>
</dbReference>
<evidence type="ECO:0000259" key="2">
    <source>
        <dbReference type="Pfam" id="PF07732"/>
    </source>
</evidence>
<dbReference type="Proteomes" id="UP000306102">
    <property type="component" value="Unassembled WGS sequence"/>
</dbReference>